<organism evidence="1">
    <name type="scientific">Spodoptera frugiperda</name>
    <name type="common">Fall armyworm</name>
    <dbReference type="NCBI Taxonomy" id="7108"/>
    <lineage>
        <taxon>Eukaryota</taxon>
        <taxon>Metazoa</taxon>
        <taxon>Ecdysozoa</taxon>
        <taxon>Arthropoda</taxon>
        <taxon>Hexapoda</taxon>
        <taxon>Insecta</taxon>
        <taxon>Pterygota</taxon>
        <taxon>Neoptera</taxon>
        <taxon>Endopterygota</taxon>
        <taxon>Lepidoptera</taxon>
        <taxon>Glossata</taxon>
        <taxon>Ditrysia</taxon>
        <taxon>Noctuoidea</taxon>
        <taxon>Noctuidae</taxon>
        <taxon>Amphipyrinae</taxon>
        <taxon>Spodoptera</taxon>
    </lineage>
</organism>
<dbReference type="PANTHER" id="PTHR33395:SF22">
    <property type="entry name" value="REVERSE TRANSCRIPTASE DOMAIN-CONTAINING PROTEIN"/>
    <property type="match status" value="1"/>
</dbReference>
<sequence>MLRNLDVNKASGPDGISAVVLKTCAPETGQVPVAWKQANVQPVPKKGSRADPNNYRPISVTSERVLNNRLLAYLEGNDLLSDQQYGFWPQPIHRRFPSCVCHPHLERGHREARGGISVA</sequence>
<accession>A0A2H1X0T9</accession>
<dbReference type="PANTHER" id="PTHR33395">
    <property type="entry name" value="TRANSCRIPTASE, PUTATIVE-RELATED-RELATED"/>
    <property type="match status" value="1"/>
</dbReference>
<gene>
    <name evidence="1" type="ORF">SFRICE_041426</name>
</gene>
<protein>
    <submittedName>
        <fullName evidence="1">SFRICE_041426</fullName>
    </submittedName>
</protein>
<proteinExistence type="predicted"/>
<dbReference type="AlphaFoldDB" id="A0A2H1X0T9"/>
<evidence type="ECO:0000313" key="1">
    <source>
        <dbReference type="EMBL" id="SOQ58939.1"/>
    </source>
</evidence>
<reference evidence="1" key="1">
    <citation type="submission" date="2016-07" db="EMBL/GenBank/DDBJ databases">
        <authorList>
            <person name="Bretaudeau A."/>
        </authorList>
    </citation>
    <scope>NUCLEOTIDE SEQUENCE</scope>
    <source>
        <strain evidence="1">Rice</strain>
        <tissue evidence="1">Whole body</tissue>
    </source>
</reference>
<dbReference type="EMBL" id="ODYU01012549">
    <property type="protein sequence ID" value="SOQ58939.1"/>
    <property type="molecule type" value="Genomic_DNA"/>
</dbReference>
<name>A0A2H1X0T9_SPOFR</name>